<keyword evidence="2" id="KW-1185">Reference proteome</keyword>
<evidence type="ECO:0000313" key="2">
    <source>
        <dbReference type="Proteomes" id="UP001319104"/>
    </source>
</evidence>
<protein>
    <submittedName>
        <fullName evidence="1">Uncharacterized protein</fullName>
    </submittedName>
</protein>
<sequence>MTMKPRTNWSQLKWSFSSSKVVQTCGLAKLSRIEEDI</sequence>
<proteinExistence type="predicted"/>
<name>A0AAP2G1J8_9BACT</name>
<dbReference type="AlphaFoldDB" id="A0AAP2G1J8"/>
<reference evidence="1 2" key="1">
    <citation type="submission" date="2021-05" db="EMBL/GenBank/DDBJ databases">
        <authorList>
            <person name="Zhang Z.D."/>
            <person name="Osman G."/>
        </authorList>
    </citation>
    <scope>NUCLEOTIDE SEQUENCE [LARGE SCALE GENOMIC DNA]</scope>
    <source>
        <strain evidence="1 2">KCTC 32217</strain>
    </source>
</reference>
<dbReference type="Proteomes" id="UP001319104">
    <property type="component" value="Unassembled WGS sequence"/>
</dbReference>
<evidence type="ECO:0000313" key="1">
    <source>
        <dbReference type="EMBL" id="MBS9524779.1"/>
    </source>
</evidence>
<gene>
    <name evidence="1" type="ORF">KI659_12235</name>
</gene>
<accession>A0AAP2G1J8</accession>
<comment type="caution">
    <text evidence="1">The sequence shown here is derived from an EMBL/GenBank/DDBJ whole genome shotgun (WGS) entry which is preliminary data.</text>
</comment>
<organism evidence="1 2">
    <name type="scientific">Litoribacter ruber</name>
    <dbReference type="NCBI Taxonomy" id="702568"/>
    <lineage>
        <taxon>Bacteria</taxon>
        <taxon>Pseudomonadati</taxon>
        <taxon>Bacteroidota</taxon>
        <taxon>Cytophagia</taxon>
        <taxon>Cytophagales</taxon>
        <taxon>Cyclobacteriaceae</taxon>
        <taxon>Litoribacter</taxon>
    </lineage>
</organism>
<dbReference type="EMBL" id="JAHCMY010000006">
    <property type="protein sequence ID" value="MBS9524779.1"/>
    <property type="molecule type" value="Genomic_DNA"/>
</dbReference>